<dbReference type="PIRSF" id="PIRSF002158">
    <property type="entry name" value="Ribosomal_L2"/>
    <property type="match status" value="1"/>
</dbReference>
<evidence type="ECO:0000313" key="10">
    <source>
        <dbReference type="Proteomes" id="UP000230775"/>
    </source>
</evidence>
<proteinExistence type="inferred from homology"/>
<dbReference type="Proteomes" id="UP000230775">
    <property type="component" value="Unassembled WGS sequence"/>
</dbReference>
<keyword evidence="2 9" id="KW-0689">Ribosomal protein</keyword>
<evidence type="ECO:0000259" key="8">
    <source>
        <dbReference type="SMART" id="SM01383"/>
    </source>
</evidence>
<evidence type="ECO:0000256" key="6">
    <source>
        <dbReference type="SAM" id="MobiDB-lite"/>
    </source>
</evidence>
<sequence>MMNKRKRTMIGKIGGRDSQGHVSVRHRGGGSKRYLRPIDFKQDKKEMTGTVESIEYDPNRNVRIALLKYQDGDRKYILAPEGLKIGEILGDGENVEAKAGNSLPLKNIPIGTPIHNIEMFPGKGSQMVRGAGCLAIILAKEAGKAQVKLPSGELRFFSLDCWATIGQLGDIDQKIKKLRKAGDSRRRGIRPTVRGVAQNPRSHPHGGGEGRSGIGMPGPKTSWGKPALGKKTRNKKRYSNKFIIKRIN</sequence>
<organism evidence="9 10">
    <name type="scientific">Candidatus Shapirobacteria bacterium CG09_land_8_20_14_0_10_39_12</name>
    <dbReference type="NCBI Taxonomy" id="1974885"/>
    <lineage>
        <taxon>Bacteria</taxon>
        <taxon>Candidatus Shapironibacteriota</taxon>
    </lineage>
</organism>
<dbReference type="EMBL" id="PEZI01000055">
    <property type="protein sequence ID" value="PIS14448.1"/>
    <property type="molecule type" value="Genomic_DNA"/>
</dbReference>
<dbReference type="GO" id="GO:0015934">
    <property type="term" value="C:large ribosomal subunit"/>
    <property type="evidence" value="ECO:0007669"/>
    <property type="project" value="InterPro"/>
</dbReference>
<dbReference type="GO" id="GO:0003735">
    <property type="term" value="F:structural constituent of ribosome"/>
    <property type="evidence" value="ECO:0007669"/>
    <property type="project" value="InterPro"/>
</dbReference>
<gene>
    <name evidence="9" type="primary">rplB</name>
    <name evidence="9" type="ORF">COT64_02640</name>
</gene>
<dbReference type="SMART" id="SM01383">
    <property type="entry name" value="Ribosomal_L2"/>
    <property type="match status" value="1"/>
</dbReference>
<evidence type="ECO:0000256" key="2">
    <source>
        <dbReference type="ARBA" id="ARBA00022980"/>
    </source>
</evidence>
<feature type="compositionally biased region" description="Basic residues" evidence="6">
    <location>
        <begin position="23"/>
        <end position="34"/>
    </location>
</feature>
<dbReference type="InterPro" id="IPR022666">
    <property type="entry name" value="Ribosomal_uL2_RNA-bd_dom"/>
</dbReference>
<evidence type="ECO:0000256" key="1">
    <source>
        <dbReference type="ARBA" id="ARBA00005636"/>
    </source>
</evidence>
<dbReference type="AlphaFoldDB" id="A0A2H0WR92"/>
<dbReference type="InterPro" id="IPR014722">
    <property type="entry name" value="Rib_uL2_dom2"/>
</dbReference>
<dbReference type="FunFam" id="2.30.30.30:FF:000001">
    <property type="entry name" value="50S ribosomal protein L2"/>
    <property type="match status" value="1"/>
</dbReference>
<dbReference type="Pfam" id="PF00181">
    <property type="entry name" value="Ribosomal_L2_N"/>
    <property type="match status" value="1"/>
</dbReference>
<evidence type="ECO:0000256" key="5">
    <source>
        <dbReference type="ARBA" id="ARBA00035459"/>
    </source>
</evidence>
<reference evidence="10" key="1">
    <citation type="submission" date="2017-09" db="EMBL/GenBank/DDBJ databases">
        <title>Depth-based differentiation of microbial function through sediment-hosted aquifers and enrichment of novel symbionts in the deep terrestrial subsurface.</title>
        <authorList>
            <person name="Probst A.J."/>
            <person name="Ladd B."/>
            <person name="Jarett J.K."/>
            <person name="Geller-Mcgrath D.E."/>
            <person name="Sieber C.M.K."/>
            <person name="Emerson J.B."/>
            <person name="Anantharaman K."/>
            <person name="Thomas B.C."/>
            <person name="Malmstrom R."/>
            <person name="Stieglmeier M."/>
            <person name="Klingl A."/>
            <person name="Woyke T."/>
            <person name="Ryan C.M."/>
            <person name="Banfield J.F."/>
        </authorList>
    </citation>
    <scope>NUCLEOTIDE SEQUENCE [LARGE SCALE GENOMIC DNA]</scope>
</reference>
<dbReference type="Gene3D" id="2.40.50.140">
    <property type="entry name" value="Nucleic acid-binding proteins"/>
    <property type="match status" value="1"/>
</dbReference>
<dbReference type="GO" id="GO:0003723">
    <property type="term" value="F:RNA binding"/>
    <property type="evidence" value="ECO:0007669"/>
    <property type="project" value="InterPro"/>
</dbReference>
<dbReference type="FunFam" id="4.10.950.10:FF:000001">
    <property type="entry name" value="50S ribosomal protein L2"/>
    <property type="match status" value="1"/>
</dbReference>
<keyword evidence="3" id="KW-0687">Ribonucleoprotein</keyword>
<dbReference type="InterPro" id="IPR008991">
    <property type="entry name" value="Translation_prot_SH3-like_sf"/>
</dbReference>
<dbReference type="InterPro" id="IPR022669">
    <property type="entry name" value="Ribosomal_uL2_C"/>
</dbReference>
<feature type="domain" description="Large ribosomal subunit protein uL2 C-terminal" evidence="7">
    <location>
        <begin position="97"/>
        <end position="226"/>
    </location>
</feature>
<evidence type="ECO:0000256" key="4">
    <source>
        <dbReference type="ARBA" id="ARBA00035242"/>
    </source>
</evidence>
<dbReference type="NCBIfam" id="TIGR01171">
    <property type="entry name" value="rplB_bact"/>
    <property type="match status" value="1"/>
</dbReference>
<comment type="similarity">
    <text evidence="1">Belongs to the universal ribosomal protein uL2 family.</text>
</comment>
<evidence type="ECO:0000313" key="9">
    <source>
        <dbReference type="EMBL" id="PIS14448.1"/>
    </source>
</evidence>
<feature type="region of interest" description="Disordered" evidence="6">
    <location>
        <begin position="182"/>
        <end position="235"/>
    </location>
</feature>
<dbReference type="PANTHER" id="PTHR13691">
    <property type="entry name" value="RIBOSOMAL PROTEIN L2"/>
    <property type="match status" value="1"/>
</dbReference>
<dbReference type="GO" id="GO:0002181">
    <property type="term" value="P:cytoplasmic translation"/>
    <property type="evidence" value="ECO:0007669"/>
    <property type="project" value="TreeGrafter"/>
</dbReference>
<dbReference type="InterPro" id="IPR005880">
    <property type="entry name" value="Ribosomal_uL2_bac/org-type"/>
</dbReference>
<feature type="compositionally biased region" description="Gly residues" evidence="6">
    <location>
        <begin position="205"/>
        <end position="216"/>
    </location>
</feature>
<dbReference type="Gene3D" id="2.30.30.30">
    <property type="match status" value="1"/>
</dbReference>
<evidence type="ECO:0000256" key="3">
    <source>
        <dbReference type="ARBA" id="ARBA00023274"/>
    </source>
</evidence>
<accession>A0A2H0WR92</accession>
<name>A0A2H0WR92_9BACT</name>
<feature type="domain" description="Large ribosomal subunit protein uL2 RNA-binding" evidence="8">
    <location>
        <begin position="15"/>
        <end position="91"/>
    </location>
</feature>
<dbReference type="SUPFAM" id="SSF50249">
    <property type="entry name" value="Nucleic acid-binding proteins"/>
    <property type="match status" value="1"/>
</dbReference>
<feature type="region of interest" description="Disordered" evidence="6">
    <location>
        <begin position="1"/>
        <end position="34"/>
    </location>
</feature>
<protein>
    <recommendedName>
        <fullName evidence="4">Large ribosomal subunit protein uL2</fullName>
    </recommendedName>
    <alternativeName>
        <fullName evidence="5">50S ribosomal protein L2</fullName>
    </alternativeName>
</protein>
<dbReference type="Gene3D" id="4.10.950.10">
    <property type="entry name" value="Ribosomal protein L2, domain 3"/>
    <property type="match status" value="1"/>
</dbReference>
<dbReference type="GO" id="GO:0016740">
    <property type="term" value="F:transferase activity"/>
    <property type="evidence" value="ECO:0007669"/>
    <property type="project" value="InterPro"/>
</dbReference>
<dbReference type="SMART" id="SM01382">
    <property type="entry name" value="Ribosomal_L2_C"/>
    <property type="match status" value="1"/>
</dbReference>
<dbReference type="InterPro" id="IPR014726">
    <property type="entry name" value="Ribosomal_uL2_dom3"/>
</dbReference>
<dbReference type="PANTHER" id="PTHR13691:SF5">
    <property type="entry name" value="LARGE RIBOSOMAL SUBUNIT PROTEIN UL2M"/>
    <property type="match status" value="1"/>
</dbReference>
<dbReference type="InterPro" id="IPR012340">
    <property type="entry name" value="NA-bd_OB-fold"/>
</dbReference>
<dbReference type="InterPro" id="IPR002171">
    <property type="entry name" value="Ribosomal_uL2"/>
</dbReference>
<dbReference type="Pfam" id="PF03947">
    <property type="entry name" value="Ribosomal_L2_C"/>
    <property type="match status" value="1"/>
</dbReference>
<dbReference type="SUPFAM" id="SSF50104">
    <property type="entry name" value="Translation proteins SH3-like domain"/>
    <property type="match status" value="1"/>
</dbReference>
<comment type="caution">
    <text evidence="9">The sequence shown here is derived from an EMBL/GenBank/DDBJ whole genome shotgun (WGS) entry which is preliminary data.</text>
</comment>
<evidence type="ECO:0000259" key="7">
    <source>
        <dbReference type="SMART" id="SM01382"/>
    </source>
</evidence>